<evidence type="ECO:0000313" key="3">
    <source>
        <dbReference type="Proteomes" id="UP000204630"/>
    </source>
</evidence>
<dbReference type="RefSeq" id="YP_009226631.1">
    <property type="nucleotide sequence ID" value="NC_029118.1"/>
</dbReference>
<protein>
    <submittedName>
        <fullName evidence="2">Uncharacterized protein</fullName>
    </submittedName>
</protein>
<name>A0A0N9BAS8_9CAUD</name>
<dbReference type="GeneID" id="26797769"/>
<organism evidence="2 3">
    <name type="scientific">Lactococcus phage GE1</name>
    <dbReference type="NCBI Taxonomy" id="1698369"/>
    <lineage>
        <taxon>Viruses</taxon>
        <taxon>Duplodnaviria</taxon>
        <taxon>Heunggongvirae</taxon>
        <taxon>Uroviricota</taxon>
        <taxon>Caudoviricetes</taxon>
        <taxon>Chertseyvirus</taxon>
        <taxon>Chertseyvirus GE1</taxon>
    </lineage>
</organism>
<dbReference type="EMBL" id="KT339177">
    <property type="protein sequence ID" value="ALA06957.1"/>
    <property type="molecule type" value="Genomic_DNA"/>
</dbReference>
<feature type="coiled-coil region" evidence="1">
    <location>
        <begin position="12"/>
        <end position="53"/>
    </location>
</feature>
<dbReference type="Proteomes" id="UP000204630">
    <property type="component" value="Segment"/>
</dbReference>
<keyword evidence="1" id="KW-0175">Coiled coil</keyword>
<evidence type="ECO:0000313" key="2">
    <source>
        <dbReference type="EMBL" id="ALA06957.1"/>
    </source>
</evidence>
<accession>A0A0N9BAS8</accession>
<reference evidence="2 3" key="1">
    <citation type="journal article" date="2015" name="Appl. Environ. Microbiol.">
        <title>A virulent phage infecting Lactococcus garvieae, with homology to Lactococcus lactis phages.</title>
        <authorList>
            <person name="Eraclio G."/>
            <person name="Tremblay D.M."/>
            <person name="Lacelle-Cote A."/>
            <person name="Labrie S.J."/>
            <person name="Fortina M.G."/>
            <person name="Moineau S."/>
        </authorList>
    </citation>
    <scope>NUCLEOTIDE SEQUENCE [LARGE SCALE GENOMIC DNA]</scope>
</reference>
<keyword evidence="3" id="KW-1185">Reference proteome</keyword>
<sequence>MDYLERKAVVTAVEIQRDLNNVENDMDFLERQLQRLETKRKQLILQRNTLKKNYKECKL</sequence>
<proteinExistence type="predicted"/>
<evidence type="ECO:0000256" key="1">
    <source>
        <dbReference type="SAM" id="Coils"/>
    </source>
</evidence>
<dbReference type="KEGG" id="vg:26797769"/>